<name>A0A813I0K4_POLGL</name>
<dbReference type="PROSITE" id="PS50878">
    <property type="entry name" value="RT_POL"/>
    <property type="match status" value="1"/>
</dbReference>
<dbReference type="Pfam" id="PF00078">
    <property type="entry name" value="RVT_1"/>
    <property type="match status" value="1"/>
</dbReference>
<dbReference type="Gene3D" id="3.60.10.10">
    <property type="entry name" value="Endonuclease/exonuclease/phosphatase"/>
    <property type="match status" value="1"/>
</dbReference>
<evidence type="ECO:0000313" key="2">
    <source>
        <dbReference type="EMBL" id="CAE8643178.1"/>
    </source>
</evidence>
<dbReference type="InterPro" id="IPR036691">
    <property type="entry name" value="Endo/exonu/phosph_ase_sf"/>
</dbReference>
<dbReference type="AlphaFoldDB" id="A0A813I0K4"/>
<dbReference type="SUPFAM" id="SSF56672">
    <property type="entry name" value="DNA/RNA polymerases"/>
    <property type="match status" value="1"/>
</dbReference>
<reference evidence="2" key="1">
    <citation type="submission" date="2021-02" db="EMBL/GenBank/DDBJ databases">
        <authorList>
            <person name="Dougan E. K."/>
            <person name="Rhodes N."/>
            <person name="Thang M."/>
            <person name="Chan C."/>
        </authorList>
    </citation>
    <scope>NUCLEOTIDE SEQUENCE</scope>
</reference>
<accession>A0A813I0K4</accession>
<proteinExistence type="predicted"/>
<keyword evidence="3" id="KW-1185">Reference proteome</keyword>
<dbReference type="PANTHER" id="PTHR19446">
    <property type="entry name" value="REVERSE TRANSCRIPTASES"/>
    <property type="match status" value="1"/>
</dbReference>
<protein>
    <recommendedName>
        <fullName evidence="1">Reverse transcriptase domain-containing protein</fullName>
    </recommendedName>
</protein>
<dbReference type="OrthoDB" id="418309at2759"/>
<comment type="caution">
    <text evidence="2">The sequence shown here is derived from an EMBL/GenBank/DDBJ whole genome shotgun (WGS) entry which is preliminary data.</text>
</comment>
<dbReference type="EMBL" id="CAJNNV010033296">
    <property type="protein sequence ID" value="CAE8643178.1"/>
    <property type="molecule type" value="Genomic_DNA"/>
</dbReference>
<evidence type="ECO:0000313" key="3">
    <source>
        <dbReference type="Proteomes" id="UP000654075"/>
    </source>
</evidence>
<sequence length="870" mass="97551">MSWRVASWNCCGTDSCPLDFADEVQQQTQCDVLCLQELKLRSGDDDLVCITPVGSSLYFSKPSRRRSMAICIPLNEAFPVEWTISGHNAVLALVRHQAGNLLFLCARLPTETHGQVEFSNALEELSSLISQCPYRVDAIVSCIDANCEMFEIPPEVLEEEVFQNIGPMHIGNNLTGTMANNRGTAFYRWLLEHDLALANTNPACCYKRDLMPSDLITHTPWDTNKRRRQIDYIAISEPYTAKATWIHWEVSAIAPTISDHKLLLFDVLPFLQRCPAAATNSKAPNATRRPRTKTVGWMLRDVEANMKYHELCQVDEGATLNSIQSTISHAANVTGCSFWPQDGVSDEGLRALEAEFRCAPNHTVEKAVLAKKLSKLRKFMKQEKQEKQLDEWASGKWGWKKGLQKRCRRPVCLKACPDSRPAYFSHEWSSIIGEHYTELFDTSDIHKALDHLQSSELLRRWRAVRRNGRLDGAIVDITISALEVWDVFNNLRLNKAGGADGIAAEMLLQLPWGTVEAIAAEFTRVVNGDSELPADWSCAFVVLIEKVKSASVISDFRPISLISVLLKALMRVALNRIRGFLEQGVTQQFANIKGRQGLEMISTVRLLVEKSAEWRLPLVIVKMDIKRAFDSVLHSTVLHMCEDKRVPLVWRAFLASTFNNMIMNVSLAGASARVPMSKGVRQGSPESALIFGAVLDFLLAPVIRKWQDNGRGVQIGDSIVHHCLFADDLIVFASSCSKAEAMILDVVQALQVGDLQVRPAKCQWISNEFVRDAAHGVAADGVPLKCVNDIGLPVLGSLVTPDARTHADFEARMASAWRRFWSLKDILLRRNCPIAPRLRILDMTVMKCLLWNSQTWKLTSRQKRQAKAEP</sequence>
<dbReference type="InterPro" id="IPR043502">
    <property type="entry name" value="DNA/RNA_pol_sf"/>
</dbReference>
<gene>
    <name evidence="2" type="ORF">PGLA1383_LOCUS57544</name>
</gene>
<evidence type="ECO:0000259" key="1">
    <source>
        <dbReference type="PROSITE" id="PS50878"/>
    </source>
</evidence>
<organism evidence="2 3">
    <name type="scientific">Polarella glacialis</name>
    <name type="common">Dinoflagellate</name>
    <dbReference type="NCBI Taxonomy" id="89957"/>
    <lineage>
        <taxon>Eukaryota</taxon>
        <taxon>Sar</taxon>
        <taxon>Alveolata</taxon>
        <taxon>Dinophyceae</taxon>
        <taxon>Suessiales</taxon>
        <taxon>Suessiaceae</taxon>
        <taxon>Polarella</taxon>
    </lineage>
</organism>
<dbReference type="SUPFAM" id="SSF56219">
    <property type="entry name" value="DNase I-like"/>
    <property type="match status" value="1"/>
</dbReference>
<dbReference type="Proteomes" id="UP000654075">
    <property type="component" value="Unassembled WGS sequence"/>
</dbReference>
<feature type="domain" description="Reverse transcriptase" evidence="1">
    <location>
        <begin position="525"/>
        <end position="799"/>
    </location>
</feature>
<dbReference type="CDD" id="cd01650">
    <property type="entry name" value="RT_nLTR_like"/>
    <property type="match status" value="1"/>
</dbReference>
<dbReference type="InterPro" id="IPR000477">
    <property type="entry name" value="RT_dom"/>
</dbReference>